<dbReference type="EMBL" id="BMYK01000031">
    <property type="protein sequence ID" value="GHD00316.1"/>
    <property type="molecule type" value="Genomic_DNA"/>
</dbReference>
<dbReference type="Proteomes" id="UP000626210">
    <property type="component" value="Unassembled WGS sequence"/>
</dbReference>
<feature type="transmembrane region" description="Helical" evidence="1">
    <location>
        <begin position="62"/>
        <end position="80"/>
    </location>
</feature>
<sequence length="225" mass="24721">MHGPTRPGWRAELWSRARELFWLKLLGTALWTTAFFVGYFALLRNPVHPVTVMPLTWVDALVPFQPLMLWPYLSLWFYIGIAPGLQRGFAQLLVYGLWTVVLMGGGLLIFYFWPTAVPPLTLDRSGHPGFALLEGVDAAGNASPSMHVASAVFTGIRLHAVLRETGAPLALRLANGVWALLIAWSTMAVRQHVALDVLGGAALGLAVALASLRWRPRPGYHAPRP</sequence>
<keyword evidence="1" id="KW-0472">Membrane</keyword>
<proteinExistence type="predicted"/>
<dbReference type="InterPro" id="IPR000326">
    <property type="entry name" value="PAP2/HPO"/>
</dbReference>
<evidence type="ECO:0000313" key="4">
    <source>
        <dbReference type="Proteomes" id="UP000626210"/>
    </source>
</evidence>
<dbReference type="Gene3D" id="1.20.144.10">
    <property type="entry name" value="Phosphatidic acid phosphatase type 2/haloperoxidase"/>
    <property type="match status" value="1"/>
</dbReference>
<feature type="transmembrane region" description="Helical" evidence="1">
    <location>
        <begin position="92"/>
        <end position="113"/>
    </location>
</feature>
<dbReference type="InterPro" id="IPR036938">
    <property type="entry name" value="PAP2/HPO_sf"/>
</dbReference>
<protein>
    <recommendedName>
        <fullName evidence="2">Phosphatidic acid phosphatase type 2/haloperoxidase domain-containing protein</fullName>
    </recommendedName>
</protein>
<dbReference type="RefSeq" id="WP_189690334.1">
    <property type="nucleotide sequence ID" value="NZ_BMYK01000031.1"/>
</dbReference>
<reference evidence="4" key="1">
    <citation type="journal article" date="2019" name="Int. J. Syst. Evol. Microbiol.">
        <title>The Global Catalogue of Microorganisms (GCM) 10K type strain sequencing project: providing services to taxonomists for standard genome sequencing and annotation.</title>
        <authorList>
            <consortium name="The Broad Institute Genomics Platform"/>
            <consortium name="The Broad Institute Genome Sequencing Center for Infectious Disease"/>
            <person name="Wu L."/>
            <person name="Ma J."/>
        </authorList>
    </citation>
    <scope>NUCLEOTIDE SEQUENCE [LARGE SCALE GENOMIC DNA]</scope>
    <source>
        <strain evidence="4">KCTC 23314</strain>
    </source>
</reference>
<feature type="transmembrane region" description="Helical" evidence="1">
    <location>
        <begin position="193"/>
        <end position="214"/>
    </location>
</feature>
<comment type="caution">
    <text evidence="3">The sequence shown here is derived from an EMBL/GenBank/DDBJ whole genome shotgun (WGS) entry which is preliminary data.</text>
</comment>
<evidence type="ECO:0000259" key="2">
    <source>
        <dbReference type="Pfam" id="PF01569"/>
    </source>
</evidence>
<keyword evidence="1" id="KW-1133">Transmembrane helix</keyword>
<organism evidence="3 4">
    <name type="scientific">Pseudorhodoferax aquiterrae</name>
    <dbReference type="NCBI Taxonomy" id="747304"/>
    <lineage>
        <taxon>Bacteria</taxon>
        <taxon>Pseudomonadati</taxon>
        <taxon>Pseudomonadota</taxon>
        <taxon>Betaproteobacteria</taxon>
        <taxon>Burkholderiales</taxon>
        <taxon>Comamonadaceae</taxon>
    </lineage>
</organism>
<dbReference type="SUPFAM" id="SSF48317">
    <property type="entry name" value="Acid phosphatase/Vanadium-dependent haloperoxidase"/>
    <property type="match status" value="1"/>
</dbReference>
<dbReference type="Pfam" id="PF01569">
    <property type="entry name" value="PAP2"/>
    <property type="match status" value="1"/>
</dbReference>
<evidence type="ECO:0000256" key="1">
    <source>
        <dbReference type="SAM" id="Phobius"/>
    </source>
</evidence>
<gene>
    <name evidence="3" type="ORF">GCM10007320_57700</name>
</gene>
<accession>A0ABQ3GCG7</accession>
<feature type="domain" description="Phosphatidic acid phosphatase type 2/haloperoxidase" evidence="2">
    <location>
        <begin position="140"/>
        <end position="217"/>
    </location>
</feature>
<keyword evidence="1" id="KW-0812">Transmembrane</keyword>
<name>A0ABQ3GCG7_9BURK</name>
<feature type="transmembrane region" description="Helical" evidence="1">
    <location>
        <begin position="21"/>
        <end position="42"/>
    </location>
</feature>
<keyword evidence="4" id="KW-1185">Reference proteome</keyword>
<evidence type="ECO:0000313" key="3">
    <source>
        <dbReference type="EMBL" id="GHD00316.1"/>
    </source>
</evidence>